<gene>
    <name evidence="3" type="ORF">EPI10_011044</name>
</gene>
<name>A0A5B6W668_9ROSI</name>
<dbReference type="GO" id="GO:0003824">
    <property type="term" value="F:catalytic activity"/>
    <property type="evidence" value="ECO:0007669"/>
    <property type="project" value="UniProtKB-KW"/>
</dbReference>
<dbReference type="AlphaFoldDB" id="A0A5B6W668"/>
<dbReference type="PANTHER" id="PTHR37984:SF5">
    <property type="entry name" value="PROTEIN NYNRIN-LIKE"/>
    <property type="match status" value="1"/>
</dbReference>
<evidence type="ECO:0000313" key="4">
    <source>
        <dbReference type="Proteomes" id="UP000325315"/>
    </source>
</evidence>
<proteinExistence type="predicted"/>
<dbReference type="InterPro" id="IPR050951">
    <property type="entry name" value="Retrovirus_Pol_polyprotein"/>
</dbReference>
<dbReference type="PANTHER" id="PTHR37984">
    <property type="entry name" value="PROTEIN CBG26694"/>
    <property type="match status" value="1"/>
</dbReference>
<dbReference type="InterPro" id="IPR043502">
    <property type="entry name" value="DNA/RNA_pol_sf"/>
</dbReference>
<organism evidence="3 4">
    <name type="scientific">Gossypium australe</name>
    <dbReference type="NCBI Taxonomy" id="47621"/>
    <lineage>
        <taxon>Eukaryota</taxon>
        <taxon>Viridiplantae</taxon>
        <taxon>Streptophyta</taxon>
        <taxon>Embryophyta</taxon>
        <taxon>Tracheophyta</taxon>
        <taxon>Spermatophyta</taxon>
        <taxon>Magnoliopsida</taxon>
        <taxon>eudicotyledons</taxon>
        <taxon>Gunneridae</taxon>
        <taxon>Pentapetalae</taxon>
        <taxon>rosids</taxon>
        <taxon>malvids</taxon>
        <taxon>Malvales</taxon>
        <taxon>Malvaceae</taxon>
        <taxon>Malvoideae</taxon>
        <taxon>Gossypium</taxon>
    </lineage>
</organism>
<feature type="domain" description="Reverse transcriptase/retrotransposon-derived protein RNase H-like" evidence="2">
    <location>
        <begin position="38"/>
        <end position="111"/>
    </location>
</feature>
<keyword evidence="1" id="KW-0511">Multifunctional enzyme</keyword>
<dbReference type="Pfam" id="PF17919">
    <property type="entry name" value="RT_RNaseH_2"/>
    <property type="match status" value="1"/>
</dbReference>
<dbReference type="SUPFAM" id="SSF56672">
    <property type="entry name" value="DNA/RNA polymerases"/>
    <property type="match status" value="1"/>
</dbReference>
<dbReference type="InterPro" id="IPR041577">
    <property type="entry name" value="RT_RNaseH_2"/>
</dbReference>
<accession>A0A5B6W668</accession>
<evidence type="ECO:0000313" key="3">
    <source>
        <dbReference type="EMBL" id="KAA3477131.1"/>
    </source>
</evidence>
<keyword evidence="4" id="KW-1185">Reference proteome</keyword>
<sequence>METTFLCLVGYYRRFVEEFSLIYAQLNKLLRKNVPFKWTEYQQSSFEKLNNVLTQAPMLIQLELEKEYVVYRDASYIGLGCELMQGGKVLAYASRQLKQHGATIRVMTWKLLKSYDYVIEYHLKKTNVVADGLSRK</sequence>
<dbReference type="InterPro" id="IPR043128">
    <property type="entry name" value="Rev_trsase/Diguanyl_cyclase"/>
</dbReference>
<evidence type="ECO:0000256" key="1">
    <source>
        <dbReference type="ARBA" id="ARBA00023268"/>
    </source>
</evidence>
<dbReference type="FunFam" id="3.30.70.270:FF:000020">
    <property type="entry name" value="Transposon Tf2-6 polyprotein-like Protein"/>
    <property type="match status" value="1"/>
</dbReference>
<dbReference type="EMBL" id="SMMG02000004">
    <property type="protein sequence ID" value="KAA3477131.1"/>
    <property type="molecule type" value="Genomic_DNA"/>
</dbReference>
<reference evidence="4" key="1">
    <citation type="journal article" date="2019" name="Plant Biotechnol. J.">
        <title>Genome sequencing of the Australian wild diploid species Gossypium australe highlights disease resistance and delayed gland morphogenesis.</title>
        <authorList>
            <person name="Cai Y."/>
            <person name="Cai X."/>
            <person name="Wang Q."/>
            <person name="Wang P."/>
            <person name="Zhang Y."/>
            <person name="Cai C."/>
            <person name="Xu Y."/>
            <person name="Wang K."/>
            <person name="Zhou Z."/>
            <person name="Wang C."/>
            <person name="Geng S."/>
            <person name="Li B."/>
            <person name="Dong Q."/>
            <person name="Hou Y."/>
            <person name="Wang H."/>
            <person name="Ai P."/>
            <person name="Liu Z."/>
            <person name="Yi F."/>
            <person name="Sun M."/>
            <person name="An G."/>
            <person name="Cheng J."/>
            <person name="Zhang Y."/>
            <person name="Shi Q."/>
            <person name="Xie Y."/>
            <person name="Shi X."/>
            <person name="Chang Y."/>
            <person name="Huang F."/>
            <person name="Chen Y."/>
            <person name="Hong S."/>
            <person name="Mi L."/>
            <person name="Sun Q."/>
            <person name="Zhang L."/>
            <person name="Zhou B."/>
            <person name="Peng R."/>
            <person name="Zhang X."/>
            <person name="Liu F."/>
        </authorList>
    </citation>
    <scope>NUCLEOTIDE SEQUENCE [LARGE SCALE GENOMIC DNA]</scope>
    <source>
        <strain evidence="4">cv. PA1801</strain>
    </source>
</reference>
<comment type="caution">
    <text evidence="3">The sequence shown here is derived from an EMBL/GenBank/DDBJ whole genome shotgun (WGS) entry which is preliminary data.</text>
</comment>
<dbReference type="Proteomes" id="UP000325315">
    <property type="component" value="Unassembled WGS sequence"/>
</dbReference>
<dbReference type="Gene3D" id="3.30.70.270">
    <property type="match status" value="1"/>
</dbReference>
<protein>
    <submittedName>
        <fullName evidence="3">Integrase, catalytic core</fullName>
    </submittedName>
</protein>
<evidence type="ECO:0000259" key="2">
    <source>
        <dbReference type="Pfam" id="PF17919"/>
    </source>
</evidence>
<dbReference type="OrthoDB" id="1733657at2759"/>